<evidence type="ECO:0008006" key="5">
    <source>
        <dbReference type="Google" id="ProtNLM"/>
    </source>
</evidence>
<feature type="compositionally biased region" description="Polar residues" evidence="1">
    <location>
        <begin position="93"/>
        <end position="110"/>
    </location>
</feature>
<dbReference type="InterPro" id="IPR006311">
    <property type="entry name" value="TAT_signal"/>
</dbReference>
<dbReference type="Proteomes" id="UP000198504">
    <property type="component" value="Unassembled WGS sequence"/>
</dbReference>
<organism evidence="3 4">
    <name type="scientific">Microlunatus flavus</name>
    <dbReference type="NCBI Taxonomy" id="1036181"/>
    <lineage>
        <taxon>Bacteria</taxon>
        <taxon>Bacillati</taxon>
        <taxon>Actinomycetota</taxon>
        <taxon>Actinomycetes</taxon>
        <taxon>Propionibacteriales</taxon>
        <taxon>Propionibacteriaceae</taxon>
        <taxon>Microlunatus</taxon>
    </lineage>
</organism>
<feature type="transmembrane region" description="Helical" evidence="2">
    <location>
        <begin position="29"/>
        <end position="50"/>
    </location>
</feature>
<keyword evidence="2" id="KW-0472">Membrane</keyword>
<evidence type="ECO:0000313" key="3">
    <source>
        <dbReference type="EMBL" id="SEQ79864.1"/>
    </source>
</evidence>
<dbReference type="OrthoDB" id="5243203at2"/>
<dbReference type="AlphaFoldDB" id="A0A1H9IZ31"/>
<evidence type="ECO:0000256" key="2">
    <source>
        <dbReference type="SAM" id="Phobius"/>
    </source>
</evidence>
<keyword evidence="2" id="KW-0812">Transmembrane</keyword>
<sequence>MTTTALRPTAPHAPEPTGRRVLRLHRSHVLRGAGAALALAALGLTAWTGARPASASPVLPAATTGTSGSIVYIRYDNVYVARGDGSAPRRITSDGTKTSPYHSPSESDSGTIAVAHGTVIVRMTQAGTVLNRIDPPALRNSAGESMDGAVNDVAISPDGTKIAWSFVQYNCPVGTSCSARTATGYTSSTRYASVGRSTYYRAASWVSNSRTLQTGGYGSQVMLHDLSGTAKHWFDDRD</sequence>
<reference evidence="4" key="1">
    <citation type="submission" date="2016-10" db="EMBL/GenBank/DDBJ databases">
        <authorList>
            <person name="Varghese N."/>
            <person name="Submissions S."/>
        </authorList>
    </citation>
    <scope>NUCLEOTIDE SEQUENCE [LARGE SCALE GENOMIC DNA]</scope>
    <source>
        <strain evidence="4">CGMCC 4.6856</strain>
    </source>
</reference>
<dbReference type="SUPFAM" id="SSF69322">
    <property type="entry name" value="Tricorn protease domain 2"/>
    <property type="match status" value="1"/>
</dbReference>
<evidence type="ECO:0000256" key="1">
    <source>
        <dbReference type="SAM" id="MobiDB-lite"/>
    </source>
</evidence>
<proteinExistence type="predicted"/>
<dbReference type="RefSeq" id="WP_139209866.1">
    <property type="nucleotide sequence ID" value="NZ_FOFA01000006.1"/>
</dbReference>
<keyword evidence="2" id="KW-1133">Transmembrane helix</keyword>
<name>A0A1H9IZ31_9ACTN</name>
<dbReference type="EMBL" id="FOFA01000006">
    <property type="protein sequence ID" value="SEQ79864.1"/>
    <property type="molecule type" value="Genomic_DNA"/>
</dbReference>
<gene>
    <name evidence="3" type="ORF">SAMN05421756_10636</name>
</gene>
<dbReference type="STRING" id="1036181.SAMN05421756_10636"/>
<keyword evidence="4" id="KW-1185">Reference proteome</keyword>
<dbReference type="PROSITE" id="PS51318">
    <property type="entry name" value="TAT"/>
    <property type="match status" value="1"/>
</dbReference>
<accession>A0A1H9IZ31</accession>
<protein>
    <recommendedName>
        <fullName evidence="5">WD40-like Beta Propeller Repeat</fullName>
    </recommendedName>
</protein>
<evidence type="ECO:0000313" key="4">
    <source>
        <dbReference type="Proteomes" id="UP000198504"/>
    </source>
</evidence>
<feature type="region of interest" description="Disordered" evidence="1">
    <location>
        <begin position="84"/>
        <end position="110"/>
    </location>
</feature>